<protein>
    <recommendedName>
        <fullName evidence="3">Xanthine phosphoribosyltransferase</fullName>
    </recommendedName>
</protein>
<accession>A0A3M5UWW2</accession>
<proteinExistence type="predicted"/>
<reference evidence="1 2" key="1">
    <citation type="submission" date="2018-08" db="EMBL/GenBank/DDBJ databases">
        <title>Recombination of ecologically and evolutionarily significant loci maintains genetic cohesion in the Pseudomonas syringae species complex.</title>
        <authorList>
            <person name="Dillon M."/>
            <person name="Thakur S."/>
            <person name="Almeida R.N.D."/>
            <person name="Weir B.S."/>
            <person name="Guttman D.S."/>
        </authorList>
    </citation>
    <scope>NUCLEOTIDE SEQUENCE [LARGE SCALE GENOMIC DNA]</scope>
    <source>
        <strain evidence="1 2">ICMP 14479</strain>
    </source>
</reference>
<dbReference type="Proteomes" id="UP000280395">
    <property type="component" value="Unassembled WGS sequence"/>
</dbReference>
<organism evidence="1 2">
    <name type="scientific">Pseudomonas syringae pv. avii</name>
    <dbReference type="NCBI Taxonomy" id="663959"/>
    <lineage>
        <taxon>Bacteria</taxon>
        <taxon>Pseudomonadati</taxon>
        <taxon>Pseudomonadota</taxon>
        <taxon>Gammaproteobacteria</taxon>
        <taxon>Pseudomonadales</taxon>
        <taxon>Pseudomonadaceae</taxon>
        <taxon>Pseudomonas</taxon>
        <taxon>Pseudomonas syringae</taxon>
    </lineage>
</organism>
<evidence type="ECO:0000313" key="2">
    <source>
        <dbReference type="Proteomes" id="UP000280395"/>
    </source>
</evidence>
<comment type="caution">
    <text evidence="1">The sequence shown here is derived from an EMBL/GenBank/DDBJ whole genome shotgun (WGS) entry which is preliminary data.</text>
</comment>
<name>A0A3M5UWW2_PSESX</name>
<gene>
    <name evidence="1" type="ORF">ALP29_200551</name>
</gene>
<evidence type="ECO:0000313" key="1">
    <source>
        <dbReference type="EMBL" id="RMU50073.1"/>
    </source>
</evidence>
<sequence length="37" mass="4029">MIEKSFQGGRAELDAQGYRVESLARVESLVGGVVTFK</sequence>
<dbReference type="AlphaFoldDB" id="A0A3M5UWW2"/>
<evidence type="ECO:0008006" key="3">
    <source>
        <dbReference type="Google" id="ProtNLM"/>
    </source>
</evidence>
<dbReference type="EMBL" id="RBUA01001074">
    <property type="protein sequence ID" value="RMU50073.1"/>
    <property type="molecule type" value="Genomic_DNA"/>
</dbReference>